<name>A0ABT5R158_9GAMM</name>
<dbReference type="RefSeq" id="WP_274164357.1">
    <property type="nucleotide sequence ID" value="NZ_JAJUBC010000010.1"/>
</dbReference>
<dbReference type="Pfam" id="PF10678">
    <property type="entry name" value="DUF2492"/>
    <property type="match status" value="1"/>
</dbReference>
<dbReference type="EMBL" id="JAJUBC010000010">
    <property type="protein sequence ID" value="MDD1793496.1"/>
    <property type="molecule type" value="Genomic_DNA"/>
</dbReference>
<proteinExistence type="predicted"/>
<protein>
    <submittedName>
        <fullName evidence="1">YecH family protein</fullName>
    </submittedName>
</protein>
<comment type="caution">
    <text evidence="1">The sequence shown here is derived from an EMBL/GenBank/DDBJ whole genome shotgun (WGS) entry which is preliminary data.</text>
</comment>
<evidence type="ECO:0000313" key="2">
    <source>
        <dbReference type="Proteomes" id="UP001149400"/>
    </source>
</evidence>
<dbReference type="InterPro" id="IPR019620">
    <property type="entry name" value="Metal-bd_prot_put"/>
</dbReference>
<evidence type="ECO:0000313" key="1">
    <source>
        <dbReference type="EMBL" id="MDD1793496.1"/>
    </source>
</evidence>
<dbReference type="Proteomes" id="UP001149400">
    <property type="component" value="Unassembled WGS sequence"/>
</dbReference>
<reference evidence="1" key="1">
    <citation type="submission" date="2021-12" db="EMBL/GenBank/DDBJ databases">
        <title>Enterovibrio ZSDZ35 sp. nov. and Enterovibrio ZSDZ42 sp. nov., isolated from coastal seawater in Qingdao.</title>
        <authorList>
            <person name="Zhang P."/>
        </authorList>
    </citation>
    <scope>NUCLEOTIDE SEQUENCE</scope>
    <source>
        <strain evidence="1">ZSDZ42</strain>
    </source>
</reference>
<accession>A0ABT5R158</accession>
<organism evidence="1 2">
    <name type="scientific">Enterovibrio gelatinilyticus</name>
    <dbReference type="NCBI Taxonomy" id="2899819"/>
    <lineage>
        <taxon>Bacteria</taxon>
        <taxon>Pseudomonadati</taxon>
        <taxon>Pseudomonadota</taxon>
        <taxon>Gammaproteobacteria</taxon>
        <taxon>Vibrionales</taxon>
        <taxon>Vibrionaceae</taxon>
        <taxon>Enterovibrio</taxon>
    </lineage>
</organism>
<gene>
    <name evidence="1" type="ORF">LRP50_10190</name>
</gene>
<dbReference type="NCBIfam" id="TIGR03853">
    <property type="entry name" value="matur_matur"/>
    <property type="match status" value="1"/>
</dbReference>
<keyword evidence="2" id="KW-1185">Reference proteome</keyword>
<sequence>MSASIHVHEVLNYLKAQSVSEQALVDWVSGQWGSSARFHTCSQNGLSLSEVLAFLRRRKKILEQAGSLVVNEARVCQH</sequence>